<dbReference type="Gene3D" id="1.20.120.1850">
    <property type="entry name" value="Ebh helix bundles repeating unit (S and A modules)"/>
    <property type="match status" value="1"/>
</dbReference>
<dbReference type="Proteomes" id="UP000182089">
    <property type="component" value="Unassembled WGS sequence"/>
</dbReference>
<keyword evidence="1" id="KW-0472">Membrane</keyword>
<protein>
    <submittedName>
        <fullName evidence="2">Uncharacterized protein</fullName>
    </submittedName>
</protein>
<accession>A0ABY1AB85</accession>
<reference evidence="2 3" key="1">
    <citation type="submission" date="2016-10" db="EMBL/GenBank/DDBJ databases">
        <authorList>
            <person name="Varghese N."/>
            <person name="Submissions S."/>
        </authorList>
    </citation>
    <scope>NUCLEOTIDE SEQUENCE [LARGE SCALE GENOMIC DNA]</scope>
    <source>
        <strain evidence="2 3">WC1T17</strain>
    </source>
</reference>
<gene>
    <name evidence="2" type="ORF">SAMN05216431_10591</name>
</gene>
<organism evidence="2 3">
    <name type="scientific">Ligilactobacillus ruminis</name>
    <dbReference type="NCBI Taxonomy" id="1623"/>
    <lineage>
        <taxon>Bacteria</taxon>
        <taxon>Bacillati</taxon>
        <taxon>Bacillota</taxon>
        <taxon>Bacilli</taxon>
        <taxon>Lactobacillales</taxon>
        <taxon>Lactobacillaceae</taxon>
        <taxon>Ligilactobacillus</taxon>
    </lineage>
</organism>
<evidence type="ECO:0000313" key="3">
    <source>
        <dbReference type="Proteomes" id="UP000182089"/>
    </source>
</evidence>
<dbReference type="EMBL" id="FOCC01000005">
    <property type="protein sequence ID" value="SEM61914.1"/>
    <property type="molecule type" value="Genomic_DNA"/>
</dbReference>
<feature type="transmembrane region" description="Helical" evidence="1">
    <location>
        <begin position="123"/>
        <end position="146"/>
    </location>
</feature>
<evidence type="ECO:0000313" key="2">
    <source>
        <dbReference type="EMBL" id="SEM61914.1"/>
    </source>
</evidence>
<keyword evidence="1" id="KW-1133">Transmembrane helix</keyword>
<keyword evidence="1" id="KW-0812">Transmembrane</keyword>
<evidence type="ECO:0000256" key="1">
    <source>
        <dbReference type="SAM" id="Phobius"/>
    </source>
</evidence>
<sequence>MLNGVIKKAVLIFCALFLSIVLVNVRVQANSQGQVVEYAALQKAVSAQAVEHYQKLKAYQKATDDGKQELNQALIDGREVLSRRASQKDVDAALNRINICLNNLGGQPESLPHTSNAITPKRIYMSLLWCVITIGAACTAVLGIVVQVRNNKRV</sequence>
<proteinExistence type="predicted"/>
<comment type="caution">
    <text evidence="2">The sequence shown here is derived from an EMBL/GenBank/DDBJ whole genome shotgun (WGS) entry which is preliminary data.</text>
</comment>
<name>A0ABY1AB85_9LACO</name>